<evidence type="ECO:0000313" key="3">
    <source>
        <dbReference type="Proteomes" id="UP001352852"/>
    </source>
</evidence>
<keyword evidence="3" id="KW-1185">Reference proteome</keyword>
<name>A0ABU7DL40_9TELE</name>
<sequence length="140" mass="15644">MFGHIGQRECPADIPRELKYVSGRIKLKVLLLNLIIPLLVVLSSLHIFCVCIRMKTRRHIRGFLTPKTEREEAQQLISNADYFFSASSSTGAGAPAVWSMRALDDPPPPPIPLASGARLPQFFNRQPPTTPFPNPSFFSE</sequence>
<dbReference type="Proteomes" id="UP001352852">
    <property type="component" value="Unassembled WGS sequence"/>
</dbReference>
<feature type="transmembrane region" description="Helical" evidence="1">
    <location>
        <begin position="30"/>
        <end position="52"/>
    </location>
</feature>
<keyword evidence="1" id="KW-0472">Membrane</keyword>
<reference evidence="2 3" key="1">
    <citation type="submission" date="2021-06" db="EMBL/GenBank/DDBJ databases">
        <authorList>
            <person name="Palmer J.M."/>
        </authorList>
    </citation>
    <scope>NUCLEOTIDE SEQUENCE [LARGE SCALE GENOMIC DNA]</scope>
    <source>
        <strain evidence="2 3">CL_MEX2019</strain>
        <tissue evidence="2">Muscle</tissue>
    </source>
</reference>
<evidence type="ECO:0000256" key="1">
    <source>
        <dbReference type="SAM" id="Phobius"/>
    </source>
</evidence>
<keyword evidence="1" id="KW-1133">Transmembrane helix</keyword>
<keyword evidence="1" id="KW-0812">Transmembrane</keyword>
<organism evidence="2 3">
    <name type="scientific">Characodon lateralis</name>
    <dbReference type="NCBI Taxonomy" id="208331"/>
    <lineage>
        <taxon>Eukaryota</taxon>
        <taxon>Metazoa</taxon>
        <taxon>Chordata</taxon>
        <taxon>Craniata</taxon>
        <taxon>Vertebrata</taxon>
        <taxon>Euteleostomi</taxon>
        <taxon>Actinopterygii</taxon>
        <taxon>Neopterygii</taxon>
        <taxon>Teleostei</taxon>
        <taxon>Neoteleostei</taxon>
        <taxon>Acanthomorphata</taxon>
        <taxon>Ovalentaria</taxon>
        <taxon>Atherinomorphae</taxon>
        <taxon>Cyprinodontiformes</taxon>
        <taxon>Goodeidae</taxon>
        <taxon>Characodon</taxon>
    </lineage>
</organism>
<gene>
    <name evidence="2" type="ORF">CHARACLAT_028598</name>
</gene>
<protein>
    <submittedName>
        <fullName evidence="2">Uncharacterized protein</fullName>
    </submittedName>
</protein>
<evidence type="ECO:0000313" key="2">
    <source>
        <dbReference type="EMBL" id="MED6275651.1"/>
    </source>
</evidence>
<dbReference type="EMBL" id="JAHUTJ010028441">
    <property type="protein sequence ID" value="MED6275651.1"/>
    <property type="molecule type" value="Genomic_DNA"/>
</dbReference>
<accession>A0ABU7DL40</accession>
<proteinExistence type="predicted"/>
<comment type="caution">
    <text evidence="2">The sequence shown here is derived from an EMBL/GenBank/DDBJ whole genome shotgun (WGS) entry which is preliminary data.</text>
</comment>